<evidence type="ECO:0000256" key="4">
    <source>
        <dbReference type="ARBA" id="ARBA00022679"/>
    </source>
</evidence>
<dbReference type="InterPro" id="IPR017892">
    <property type="entry name" value="Pkinase_C"/>
</dbReference>
<dbReference type="SUPFAM" id="SSF56112">
    <property type="entry name" value="Protein kinase-like (PK-like)"/>
    <property type="match status" value="1"/>
</dbReference>
<feature type="binding site" evidence="10">
    <location>
        <position position="305"/>
    </location>
    <ligand>
        <name>ATP</name>
        <dbReference type="ChEBI" id="CHEBI:30616"/>
    </ligand>
</feature>
<dbReference type="GO" id="GO:0004674">
    <property type="term" value="F:protein serine/threonine kinase activity"/>
    <property type="evidence" value="ECO:0007669"/>
    <property type="project" value="UniProtKB-KW"/>
</dbReference>
<feature type="domain" description="AGC-kinase C-terminal" evidence="13">
    <location>
        <begin position="583"/>
        <end position="662"/>
    </location>
</feature>
<dbReference type="GO" id="GO:0035556">
    <property type="term" value="P:intracellular signal transduction"/>
    <property type="evidence" value="ECO:0007669"/>
    <property type="project" value="TreeGrafter"/>
</dbReference>
<dbReference type="InterPro" id="IPR000719">
    <property type="entry name" value="Prot_kinase_dom"/>
</dbReference>
<dbReference type="Gene3D" id="1.10.510.10">
    <property type="entry name" value="Transferase(Phosphotransferase) domain 1"/>
    <property type="match status" value="2"/>
</dbReference>
<comment type="catalytic activity">
    <reaction evidence="9">
        <text>L-seryl-[protein] + ATP = O-phospho-L-seryl-[protein] + ADP + H(+)</text>
        <dbReference type="Rhea" id="RHEA:17989"/>
        <dbReference type="Rhea" id="RHEA-COMP:9863"/>
        <dbReference type="Rhea" id="RHEA-COMP:11604"/>
        <dbReference type="ChEBI" id="CHEBI:15378"/>
        <dbReference type="ChEBI" id="CHEBI:29999"/>
        <dbReference type="ChEBI" id="CHEBI:30616"/>
        <dbReference type="ChEBI" id="CHEBI:83421"/>
        <dbReference type="ChEBI" id="CHEBI:456216"/>
        <dbReference type="EC" id="2.7.11.1"/>
    </reaction>
</comment>
<evidence type="ECO:0000256" key="2">
    <source>
        <dbReference type="ARBA" id="ARBA00022527"/>
    </source>
</evidence>
<protein>
    <recommendedName>
        <fullName evidence="1">non-specific serine/threonine protein kinase</fullName>
        <ecNumber evidence="1">2.7.11.1</ecNumber>
    </recommendedName>
</protein>
<dbReference type="AlphaFoldDB" id="A0A4U0TYJ9"/>
<feature type="domain" description="Protein kinase" evidence="12">
    <location>
        <begin position="276"/>
        <end position="582"/>
    </location>
</feature>
<sequence length="688" mass="78440">MAGQQPDFALPIPPPLLHTRSSNDTTLLSQPGTPRREQDGHGFMSPVQTPQGSPSKNRMPPGAYDLPDVFSNAMKLMPTQGQPNGKMAPLQTKQQGTAAGSPNKDIPSEDLFAGQEAKAGAMPGSPLRKQGKENTPPPNAHRSHLQQPNSHMTQAAARRQEPYHARDEHSPTRTQRHGPNFATGLTQDDLEKLQKPNVKRLANVTQLYFLDYYFDLLNYTHQRSKRLQAFKTHNPDPTESTPQEKADQHQAVLKDYLGRERAMLRQRRTRMKHGDFQILTQIGQGGYGQVYLASKKDTREICALKVMSKKLLFKLDEVRHVLTERDILTNAKSDWLVRLLYSFQDESSIYLAMEYVPGGDFRTLLNNTGVLHNRHARFYISEMFLCVDALHSLGYIHRDLKPENFLIDGTGHVKLTDFGLAAGFLAPAKIESMRVKLSSVGETPLDRIPFGGPTESRSIRERREGYRSLREREVNYAKSIVGSPDYMAPEVLKGDEYDFTVDYWSLGCMLFEALAGYPPFAGATVDETWQNLKRWQHVLRKPEYEDPGYFLSRRTWDLITRLIAPKSQRLRGIKQLQSHDYFREVRWETLRSERAPFVPELDSETDAGYFDDFGSEKDMAKYKEVMEKQEALERMAERDGKMERSLFVGFTFRHRKPVVDENGRPSSPRKPLGNLNEEPAQESFGTII</sequence>
<feature type="compositionally biased region" description="Polar residues" evidence="11">
    <location>
        <begin position="19"/>
        <end position="32"/>
    </location>
</feature>
<dbReference type="PROSITE" id="PS00107">
    <property type="entry name" value="PROTEIN_KINASE_ATP"/>
    <property type="match status" value="1"/>
</dbReference>
<evidence type="ECO:0000256" key="11">
    <source>
        <dbReference type="SAM" id="MobiDB-lite"/>
    </source>
</evidence>
<comment type="catalytic activity">
    <reaction evidence="8">
        <text>L-threonyl-[protein] + ATP = O-phospho-L-threonyl-[protein] + ADP + H(+)</text>
        <dbReference type="Rhea" id="RHEA:46608"/>
        <dbReference type="Rhea" id="RHEA-COMP:11060"/>
        <dbReference type="Rhea" id="RHEA-COMP:11605"/>
        <dbReference type="ChEBI" id="CHEBI:15378"/>
        <dbReference type="ChEBI" id="CHEBI:30013"/>
        <dbReference type="ChEBI" id="CHEBI:30616"/>
        <dbReference type="ChEBI" id="CHEBI:61977"/>
        <dbReference type="ChEBI" id="CHEBI:456216"/>
        <dbReference type="EC" id="2.7.11.1"/>
    </reaction>
</comment>
<comment type="caution">
    <text evidence="14">The sequence shown here is derived from an EMBL/GenBank/DDBJ whole genome shotgun (WGS) entry which is preliminary data.</text>
</comment>
<keyword evidence="4" id="KW-0808">Transferase</keyword>
<dbReference type="InterPro" id="IPR008271">
    <property type="entry name" value="Ser/Thr_kinase_AS"/>
</dbReference>
<dbReference type="InterPro" id="IPR000961">
    <property type="entry name" value="AGC-kinase_C"/>
</dbReference>
<dbReference type="PROSITE" id="PS50011">
    <property type="entry name" value="PROTEIN_KINASE_DOM"/>
    <property type="match status" value="1"/>
</dbReference>
<dbReference type="PROSITE" id="PS00108">
    <property type="entry name" value="PROTEIN_KINASE_ST"/>
    <property type="match status" value="1"/>
</dbReference>
<evidence type="ECO:0000256" key="10">
    <source>
        <dbReference type="PROSITE-ProRule" id="PRU10141"/>
    </source>
</evidence>
<dbReference type="Pfam" id="PF00433">
    <property type="entry name" value="Pkinase_C"/>
    <property type="match status" value="1"/>
</dbReference>
<evidence type="ECO:0000256" key="7">
    <source>
        <dbReference type="ARBA" id="ARBA00022840"/>
    </source>
</evidence>
<feature type="region of interest" description="Disordered" evidence="11">
    <location>
        <begin position="1"/>
        <end position="188"/>
    </location>
</feature>
<evidence type="ECO:0000313" key="15">
    <source>
        <dbReference type="Proteomes" id="UP000308549"/>
    </source>
</evidence>
<feature type="compositionally biased region" description="Polar residues" evidence="11">
    <location>
        <begin position="46"/>
        <end position="56"/>
    </location>
</feature>
<dbReference type="GO" id="GO:0106310">
    <property type="term" value="F:protein serine kinase activity"/>
    <property type="evidence" value="ECO:0007669"/>
    <property type="project" value="RHEA"/>
</dbReference>
<reference evidence="14 15" key="1">
    <citation type="submission" date="2017-03" db="EMBL/GenBank/DDBJ databases">
        <title>Genomes of endolithic fungi from Antarctica.</title>
        <authorList>
            <person name="Coleine C."/>
            <person name="Masonjones S."/>
            <person name="Stajich J.E."/>
        </authorList>
    </citation>
    <scope>NUCLEOTIDE SEQUENCE [LARGE SCALE GENOMIC DNA]</scope>
    <source>
        <strain evidence="14 15">CCFEE 6315</strain>
    </source>
</reference>
<evidence type="ECO:0000313" key="14">
    <source>
        <dbReference type="EMBL" id="TKA27593.1"/>
    </source>
</evidence>
<organism evidence="14 15">
    <name type="scientific">Salinomyces thailandicus</name>
    <dbReference type="NCBI Taxonomy" id="706561"/>
    <lineage>
        <taxon>Eukaryota</taxon>
        <taxon>Fungi</taxon>
        <taxon>Dikarya</taxon>
        <taxon>Ascomycota</taxon>
        <taxon>Pezizomycotina</taxon>
        <taxon>Dothideomycetes</taxon>
        <taxon>Dothideomycetidae</taxon>
        <taxon>Mycosphaerellales</taxon>
        <taxon>Teratosphaeriaceae</taxon>
        <taxon>Salinomyces</taxon>
    </lineage>
</organism>
<dbReference type="PANTHER" id="PTHR24356">
    <property type="entry name" value="SERINE/THREONINE-PROTEIN KINASE"/>
    <property type="match status" value="1"/>
</dbReference>
<dbReference type="InterPro" id="IPR011009">
    <property type="entry name" value="Kinase-like_dom_sf"/>
</dbReference>
<evidence type="ECO:0000259" key="13">
    <source>
        <dbReference type="PROSITE" id="PS51285"/>
    </source>
</evidence>
<dbReference type="GO" id="GO:0005816">
    <property type="term" value="C:spindle pole body"/>
    <property type="evidence" value="ECO:0007669"/>
    <property type="project" value="UniProtKB-ARBA"/>
</dbReference>
<keyword evidence="2" id="KW-0723">Serine/threonine-protein kinase</keyword>
<dbReference type="CDD" id="cd05600">
    <property type="entry name" value="STKc_Sid2p_like"/>
    <property type="match status" value="1"/>
</dbReference>
<evidence type="ECO:0000259" key="12">
    <source>
        <dbReference type="PROSITE" id="PS50011"/>
    </source>
</evidence>
<dbReference type="OrthoDB" id="18472at2759"/>
<keyword evidence="3" id="KW-0597">Phosphoprotein</keyword>
<dbReference type="FunFam" id="3.30.200.20:FF:000109">
    <property type="entry name" value="Non-specific serine/threonine protein kinase"/>
    <property type="match status" value="1"/>
</dbReference>
<evidence type="ECO:0000256" key="6">
    <source>
        <dbReference type="ARBA" id="ARBA00022777"/>
    </source>
</evidence>
<dbReference type="InterPro" id="IPR050236">
    <property type="entry name" value="Ser_Thr_kinase_AGC"/>
</dbReference>
<dbReference type="SMART" id="SM00133">
    <property type="entry name" value="S_TK_X"/>
    <property type="match status" value="1"/>
</dbReference>
<keyword evidence="6" id="KW-0418">Kinase</keyword>
<dbReference type="PROSITE" id="PS51285">
    <property type="entry name" value="AGC_KINASE_CTER"/>
    <property type="match status" value="1"/>
</dbReference>
<dbReference type="Pfam" id="PF00069">
    <property type="entry name" value="Pkinase"/>
    <property type="match status" value="2"/>
</dbReference>
<dbReference type="EC" id="2.7.11.1" evidence="1"/>
<feature type="region of interest" description="Disordered" evidence="11">
    <location>
        <begin position="658"/>
        <end position="688"/>
    </location>
</feature>
<dbReference type="EMBL" id="NAJL01000022">
    <property type="protein sequence ID" value="TKA27593.1"/>
    <property type="molecule type" value="Genomic_DNA"/>
</dbReference>
<feature type="compositionally biased region" description="Polar residues" evidence="11">
    <location>
        <begin position="91"/>
        <end position="100"/>
    </location>
</feature>
<name>A0A4U0TYJ9_9PEZI</name>
<dbReference type="PANTHER" id="PTHR24356:SF417">
    <property type="entry name" value="CELL CYCLE PROTEIN KINASE DBF2-RELATED"/>
    <property type="match status" value="1"/>
</dbReference>
<dbReference type="Proteomes" id="UP000308549">
    <property type="component" value="Unassembled WGS sequence"/>
</dbReference>
<dbReference type="SMART" id="SM00220">
    <property type="entry name" value="S_TKc"/>
    <property type="match status" value="1"/>
</dbReference>
<dbReference type="FunFam" id="1.10.510.10:FF:000319">
    <property type="entry name" value="Non-specific serine/threonine protein kinase"/>
    <property type="match status" value="1"/>
</dbReference>
<dbReference type="InterPro" id="IPR017441">
    <property type="entry name" value="Protein_kinase_ATP_BS"/>
</dbReference>
<evidence type="ECO:0000256" key="3">
    <source>
        <dbReference type="ARBA" id="ARBA00022553"/>
    </source>
</evidence>
<dbReference type="Gene3D" id="3.30.200.20">
    <property type="entry name" value="Phosphorylase Kinase, domain 1"/>
    <property type="match status" value="2"/>
</dbReference>
<evidence type="ECO:0000256" key="8">
    <source>
        <dbReference type="ARBA" id="ARBA00047899"/>
    </source>
</evidence>
<gene>
    <name evidence="14" type="ORF">B0A50_04425</name>
</gene>
<evidence type="ECO:0000256" key="9">
    <source>
        <dbReference type="ARBA" id="ARBA00048679"/>
    </source>
</evidence>
<evidence type="ECO:0000256" key="1">
    <source>
        <dbReference type="ARBA" id="ARBA00012513"/>
    </source>
</evidence>
<dbReference type="GO" id="GO:0005524">
    <property type="term" value="F:ATP binding"/>
    <property type="evidence" value="ECO:0007669"/>
    <property type="project" value="UniProtKB-UniRule"/>
</dbReference>
<keyword evidence="7 10" id="KW-0067">ATP-binding</keyword>
<proteinExistence type="predicted"/>
<accession>A0A4U0TYJ9</accession>
<keyword evidence="15" id="KW-1185">Reference proteome</keyword>
<evidence type="ECO:0000256" key="5">
    <source>
        <dbReference type="ARBA" id="ARBA00022741"/>
    </source>
</evidence>
<keyword evidence="5 10" id="KW-0547">Nucleotide-binding</keyword>
<dbReference type="FunFam" id="1.10.510.10:FF:000141">
    <property type="entry name" value="Non-specific serine/threonine protein kinase"/>
    <property type="match status" value="1"/>
</dbReference>
<feature type="compositionally biased region" description="Basic and acidic residues" evidence="11">
    <location>
        <begin position="158"/>
        <end position="171"/>
    </location>
</feature>